<dbReference type="RefSeq" id="WP_092080557.1">
    <property type="nucleotide sequence ID" value="NZ_FNAQ01000023.1"/>
</dbReference>
<dbReference type="Proteomes" id="UP000243205">
    <property type="component" value="Unassembled WGS sequence"/>
</dbReference>
<feature type="transmembrane region" description="Helical" evidence="3">
    <location>
        <begin position="184"/>
        <end position="203"/>
    </location>
</feature>
<dbReference type="GO" id="GO:0016780">
    <property type="term" value="F:phosphotransferase activity, for other substituted phosphate groups"/>
    <property type="evidence" value="ECO:0007669"/>
    <property type="project" value="InterPro"/>
</dbReference>
<protein>
    <submittedName>
        <fullName evidence="4">CDP-alcohol phosphatidyltransferase</fullName>
    </submittedName>
</protein>
<keyword evidence="5" id="KW-1185">Reference proteome</keyword>
<gene>
    <name evidence="4" type="ORF">SAMN05661003_12317</name>
</gene>
<dbReference type="PROSITE" id="PS00379">
    <property type="entry name" value="CDP_ALCOHOL_P_TRANSF"/>
    <property type="match status" value="1"/>
</dbReference>
<keyword evidence="1 2" id="KW-0808">Transferase</keyword>
<dbReference type="InterPro" id="IPR000462">
    <property type="entry name" value="CDP-OH_P_trans"/>
</dbReference>
<dbReference type="EMBL" id="FNAQ01000023">
    <property type="protein sequence ID" value="SDE66897.1"/>
    <property type="molecule type" value="Genomic_DNA"/>
</dbReference>
<proteinExistence type="inferred from homology"/>
<name>A0A1G7ETH4_9BACT</name>
<dbReference type="InterPro" id="IPR043130">
    <property type="entry name" value="CDP-OH_PTrfase_TM_dom"/>
</dbReference>
<keyword evidence="3" id="KW-0812">Transmembrane</keyword>
<dbReference type="AlphaFoldDB" id="A0A1G7ETH4"/>
<dbReference type="GO" id="GO:0008654">
    <property type="term" value="P:phospholipid biosynthetic process"/>
    <property type="evidence" value="ECO:0007669"/>
    <property type="project" value="InterPro"/>
</dbReference>
<evidence type="ECO:0000256" key="2">
    <source>
        <dbReference type="RuleBase" id="RU003750"/>
    </source>
</evidence>
<dbReference type="Pfam" id="PF01066">
    <property type="entry name" value="CDP-OH_P_transf"/>
    <property type="match status" value="1"/>
</dbReference>
<sequence>MSRRYVSAEQIDAVLPLKTWWAVLVVLPLSRRLIRFAVNQTCWTPNAVTLTGIFLRSLTALLFLWGTRCGFAMGALVYVIAYVCDCTDGAVARLTGKTSDFGRYLDHISDLLGDILILLALAWSQQWLAQPFIWAMVQLHLAECYISYLAGFALKQHEGQLGGFVLLRVFNRYRSWWFRRNIKSFLSFPDYTAFVFVLCPLLGQPKAGLQWGFWLLLLVVSYTVLSTFAALHTKGRQFP</sequence>
<feature type="transmembrane region" description="Helical" evidence="3">
    <location>
        <begin position="132"/>
        <end position="154"/>
    </location>
</feature>
<reference evidence="5" key="1">
    <citation type="submission" date="2016-10" db="EMBL/GenBank/DDBJ databases">
        <authorList>
            <person name="Varghese N."/>
            <person name="Submissions S."/>
        </authorList>
    </citation>
    <scope>NUCLEOTIDE SEQUENCE [LARGE SCALE GENOMIC DNA]</scope>
    <source>
        <strain evidence="5">DSM 8987</strain>
    </source>
</reference>
<evidence type="ECO:0000256" key="3">
    <source>
        <dbReference type="SAM" id="Phobius"/>
    </source>
</evidence>
<dbReference type="Gene3D" id="1.20.120.1760">
    <property type="match status" value="1"/>
</dbReference>
<evidence type="ECO:0000256" key="1">
    <source>
        <dbReference type="ARBA" id="ARBA00022679"/>
    </source>
</evidence>
<feature type="transmembrane region" description="Helical" evidence="3">
    <location>
        <begin position="71"/>
        <end position="92"/>
    </location>
</feature>
<organism evidence="4 5">
    <name type="scientific">Desulfuromonas thiophila</name>
    <dbReference type="NCBI Taxonomy" id="57664"/>
    <lineage>
        <taxon>Bacteria</taxon>
        <taxon>Pseudomonadati</taxon>
        <taxon>Thermodesulfobacteriota</taxon>
        <taxon>Desulfuromonadia</taxon>
        <taxon>Desulfuromonadales</taxon>
        <taxon>Desulfuromonadaceae</taxon>
        <taxon>Desulfuromonas</taxon>
    </lineage>
</organism>
<keyword evidence="3" id="KW-1133">Transmembrane helix</keyword>
<dbReference type="OrthoDB" id="269185at2"/>
<dbReference type="GO" id="GO:0016020">
    <property type="term" value="C:membrane"/>
    <property type="evidence" value="ECO:0007669"/>
    <property type="project" value="InterPro"/>
</dbReference>
<keyword evidence="3" id="KW-0472">Membrane</keyword>
<feature type="transmembrane region" description="Helical" evidence="3">
    <location>
        <begin position="209"/>
        <end position="231"/>
    </location>
</feature>
<evidence type="ECO:0000313" key="4">
    <source>
        <dbReference type="EMBL" id="SDE66897.1"/>
    </source>
</evidence>
<dbReference type="STRING" id="57664.SAMN05661003_12317"/>
<comment type="similarity">
    <text evidence="2">Belongs to the CDP-alcohol phosphatidyltransferase class-I family.</text>
</comment>
<evidence type="ECO:0000313" key="5">
    <source>
        <dbReference type="Proteomes" id="UP000243205"/>
    </source>
</evidence>
<dbReference type="InterPro" id="IPR048254">
    <property type="entry name" value="CDP_ALCOHOL_P_TRANSF_CS"/>
</dbReference>
<accession>A0A1G7ETH4</accession>